<name>A0ABY4B5L0_9BACT</name>
<keyword evidence="1" id="KW-0732">Signal</keyword>
<organism evidence="3 4">
    <name type="scientific">Hymenobacter monticola</name>
    <dbReference type="NCBI Taxonomy" id="1705399"/>
    <lineage>
        <taxon>Bacteria</taxon>
        <taxon>Pseudomonadati</taxon>
        <taxon>Bacteroidota</taxon>
        <taxon>Cytophagia</taxon>
        <taxon>Cytophagales</taxon>
        <taxon>Hymenobacteraceae</taxon>
        <taxon>Hymenobacter</taxon>
    </lineage>
</organism>
<accession>A0ABY4B5L0</accession>
<dbReference type="EMBL" id="CP094534">
    <property type="protein sequence ID" value="UOE34079.1"/>
    <property type="molecule type" value="Genomic_DNA"/>
</dbReference>
<feature type="domain" description="DUF5723" evidence="2">
    <location>
        <begin position="67"/>
        <end position="437"/>
    </location>
</feature>
<evidence type="ECO:0000313" key="3">
    <source>
        <dbReference type="EMBL" id="UOE34079.1"/>
    </source>
</evidence>
<evidence type="ECO:0000256" key="1">
    <source>
        <dbReference type="SAM" id="SignalP"/>
    </source>
</evidence>
<protein>
    <submittedName>
        <fullName evidence="3">DUF5723 family protein</fullName>
    </submittedName>
</protein>
<dbReference type="InterPro" id="IPR043781">
    <property type="entry name" value="DUF5723"/>
</dbReference>
<proteinExistence type="predicted"/>
<reference evidence="3 4" key="1">
    <citation type="submission" date="2022-03" db="EMBL/GenBank/DDBJ databases">
        <title>Hymenobactersp. isolated from the air.</title>
        <authorList>
            <person name="Won M."/>
            <person name="Kwon S.-W."/>
        </authorList>
    </citation>
    <scope>NUCLEOTIDE SEQUENCE [LARGE SCALE GENOMIC DNA]</scope>
    <source>
        <strain evidence="3 4">KACC 22596</strain>
    </source>
</reference>
<gene>
    <name evidence="3" type="ORF">MTP16_00155</name>
</gene>
<evidence type="ECO:0000313" key="4">
    <source>
        <dbReference type="Proteomes" id="UP000831390"/>
    </source>
</evidence>
<dbReference type="Pfam" id="PF18990">
    <property type="entry name" value="DUF5723"/>
    <property type="match status" value="1"/>
</dbReference>
<dbReference type="Proteomes" id="UP000831390">
    <property type="component" value="Chromosome"/>
</dbReference>
<feature type="chain" id="PRO_5047154187" evidence="1">
    <location>
        <begin position="23"/>
        <end position="481"/>
    </location>
</feature>
<keyword evidence="4" id="KW-1185">Reference proteome</keyword>
<evidence type="ECO:0000259" key="2">
    <source>
        <dbReference type="Pfam" id="PF18990"/>
    </source>
</evidence>
<sequence>MKAPFYYALLALGLALPGSAWAQNELSNFSAAGRGGVINTFAQGYQAIGVNPANLGRAGAPLVSFTIGEFGAGGASRSLTQNIFKNIITADSQPLTAAQRTELVGALSGPDVLNLNVDATTVGFAVALPNGLGGIAFSNRLRNSLHLGLNPNAADILVNGQNAAIVRQYYPTANTSGSPTPTNPNAPLVSTVLDGTSIQLASTSEYNVSYGLEVLSKDGLHASIGVGYRYIQGLGIVDVRAESGSLYAFTALSPVFDIDYGTLSSNPNFNSVRESGVFNSVGNGHGFDFGLAVEVGKGLRLGASVTDIGNMTWTGNVVTATDQRLQQLQSQGATTYDIFSSLADQFDTDKQTLFTYEAAKERKAALPGKFRFGAGMRVSSLVEVGVDVTTPLNKVAGNLTSSFVGLGVDFKPVNWIRLSSGVSGGAGYGASLPLGLTFVTPVWEAGFSSRDVTGYFSDKSPYYSIAAGFLRFKIGGNKEEQ</sequence>
<dbReference type="RefSeq" id="WP_243514762.1">
    <property type="nucleotide sequence ID" value="NZ_CP094534.1"/>
</dbReference>
<feature type="signal peptide" evidence="1">
    <location>
        <begin position="1"/>
        <end position="22"/>
    </location>
</feature>